<dbReference type="CDD" id="cd01392">
    <property type="entry name" value="HTH_LacI"/>
    <property type="match status" value="1"/>
</dbReference>
<dbReference type="SMART" id="SM00354">
    <property type="entry name" value="HTH_LACI"/>
    <property type="match status" value="1"/>
</dbReference>
<dbReference type="Proteomes" id="UP001501074">
    <property type="component" value="Unassembled WGS sequence"/>
</dbReference>
<sequence>MSSEPASPGPARRPTIYDVAKQAGVSHQTVAMVLRGQGKFRPETLKRVSAAIETLRYRPNNAARALATSSANRIGALVFELLEVGPSKTVQGASLRAAEAGYLLEIVSLPLHDPRDDQIDDGAIRRALTLLDRADVAGILVFAPVDRLLDRQAGVDVSSLSVPLVMELEPEPARGTTLSERGMDLVIDHLAGLGHTRIAYLGGSPTWVAARRRSEAVRGALARHGLELVAELAGDWSAASGARAVRALGPDDLAGITALVCGNDQMALGALLALDEHGIDVPTRMSVTGFDGIPESGFLRPPLTTVKVDYATHGRQLLESLLARIGQPAGNIETTGNTPDDAPPDTEFLPRGSTAPPSGPDVRS</sequence>
<dbReference type="RefSeq" id="WP_231481482.1">
    <property type="nucleotide sequence ID" value="NZ_BAAAZO010000012.1"/>
</dbReference>
<gene>
    <name evidence="7" type="ORF">GCM10022223_66500</name>
</gene>
<name>A0ABP7ARI1_9ACTN</name>
<dbReference type="PROSITE" id="PS00356">
    <property type="entry name" value="HTH_LACI_1"/>
    <property type="match status" value="1"/>
</dbReference>
<keyword evidence="2 7" id="KW-0238">DNA-binding</keyword>
<evidence type="ECO:0000259" key="6">
    <source>
        <dbReference type="PROSITE" id="PS50943"/>
    </source>
</evidence>
<evidence type="ECO:0000313" key="8">
    <source>
        <dbReference type="Proteomes" id="UP001501074"/>
    </source>
</evidence>
<dbReference type="Pfam" id="PF00356">
    <property type="entry name" value="LacI"/>
    <property type="match status" value="1"/>
</dbReference>
<evidence type="ECO:0000256" key="1">
    <source>
        <dbReference type="ARBA" id="ARBA00023015"/>
    </source>
</evidence>
<keyword evidence="1" id="KW-0805">Transcription regulation</keyword>
<protein>
    <submittedName>
        <fullName evidence="7">LacI family DNA-binding transcriptional regulator</fullName>
    </submittedName>
</protein>
<feature type="domain" description="HTH lacI-type" evidence="5">
    <location>
        <begin position="14"/>
        <end position="68"/>
    </location>
</feature>
<evidence type="ECO:0000256" key="4">
    <source>
        <dbReference type="SAM" id="MobiDB-lite"/>
    </source>
</evidence>
<dbReference type="EMBL" id="BAAAZO010000012">
    <property type="protein sequence ID" value="GAA3638221.1"/>
    <property type="molecule type" value="Genomic_DNA"/>
</dbReference>
<evidence type="ECO:0000256" key="2">
    <source>
        <dbReference type="ARBA" id="ARBA00023125"/>
    </source>
</evidence>
<dbReference type="PROSITE" id="PS50932">
    <property type="entry name" value="HTH_LACI_2"/>
    <property type="match status" value="1"/>
</dbReference>
<dbReference type="SUPFAM" id="SSF47413">
    <property type="entry name" value="lambda repressor-like DNA-binding domains"/>
    <property type="match status" value="1"/>
</dbReference>
<dbReference type="InterPro" id="IPR000843">
    <property type="entry name" value="HTH_LacI"/>
</dbReference>
<dbReference type="InterPro" id="IPR028082">
    <property type="entry name" value="Peripla_BP_I"/>
</dbReference>
<feature type="region of interest" description="Disordered" evidence="4">
    <location>
        <begin position="329"/>
        <end position="364"/>
    </location>
</feature>
<dbReference type="PANTHER" id="PTHR30146">
    <property type="entry name" value="LACI-RELATED TRANSCRIPTIONAL REPRESSOR"/>
    <property type="match status" value="1"/>
</dbReference>
<dbReference type="Pfam" id="PF13377">
    <property type="entry name" value="Peripla_BP_3"/>
    <property type="match status" value="1"/>
</dbReference>
<evidence type="ECO:0000259" key="5">
    <source>
        <dbReference type="PROSITE" id="PS50932"/>
    </source>
</evidence>
<evidence type="ECO:0000256" key="3">
    <source>
        <dbReference type="ARBA" id="ARBA00023163"/>
    </source>
</evidence>
<keyword evidence="8" id="KW-1185">Reference proteome</keyword>
<dbReference type="Gene3D" id="3.40.50.2300">
    <property type="match status" value="2"/>
</dbReference>
<dbReference type="InterPro" id="IPR001387">
    <property type="entry name" value="Cro/C1-type_HTH"/>
</dbReference>
<accession>A0ABP7ARI1</accession>
<dbReference type="InterPro" id="IPR010982">
    <property type="entry name" value="Lambda_DNA-bd_dom_sf"/>
</dbReference>
<keyword evidence="3" id="KW-0804">Transcription</keyword>
<dbReference type="PANTHER" id="PTHR30146:SF153">
    <property type="entry name" value="LACTOSE OPERON REPRESSOR"/>
    <property type="match status" value="1"/>
</dbReference>
<dbReference type="SUPFAM" id="SSF53822">
    <property type="entry name" value="Periplasmic binding protein-like I"/>
    <property type="match status" value="1"/>
</dbReference>
<reference evidence="8" key="1">
    <citation type="journal article" date="2019" name="Int. J. Syst. Evol. Microbiol.">
        <title>The Global Catalogue of Microorganisms (GCM) 10K type strain sequencing project: providing services to taxonomists for standard genome sequencing and annotation.</title>
        <authorList>
            <consortium name="The Broad Institute Genomics Platform"/>
            <consortium name="The Broad Institute Genome Sequencing Center for Infectious Disease"/>
            <person name="Wu L."/>
            <person name="Ma J."/>
        </authorList>
    </citation>
    <scope>NUCLEOTIDE SEQUENCE [LARGE SCALE GENOMIC DNA]</scope>
    <source>
        <strain evidence="8">JCM 16902</strain>
    </source>
</reference>
<comment type="caution">
    <text evidence="7">The sequence shown here is derived from an EMBL/GenBank/DDBJ whole genome shotgun (WGS) entry which is preliminary data.</text>
</comment>
<dbReference type="PROSITE" id="PS50943">
    <property type="entry name" value="HTH_CROC1"/>
    <property type="match status" value="1"/>
</dbReference>
<feature type="domain" description="HTH cro/C1-type" evidence="6">
    <location>
        <begin position="15"/>
        <end position="58"/>
    </location>
</feature>
<dbReference type="InterPro" id="IPR046335">
    <property type="entry name" value="LacI/GalR-like_sensor"/>
</dbReference>
<evidence type="ECO:0000313" key="7">
    <source>
        <dbReference type="EMBL" id="GAA3638221.1"/>
    </source>
</evidence>
<organism evidence="7 8">
    <name type="scientific">Kineosporia mesophila</name>
    <dbReference type="NCBI Taxonomy" id="566012"/>
    <lineage>
        <taxon>Bacteria</taxon>
        <taxon>Bacillati</taxon>
        <taxon>Actinomycetota</taxon>
        <taxon>Actinomycetes</taxon>
        <taxon>Kineosporiales</taxon>
        <taxon>Kineosporiaceae</taxon>
        <taxon>Kineosporia</taxon>
    </lineage>
</organism>
<dbReference type="GO" id="GO:0003677">
    <property type="term" value="F:DNA binding"/>
    <property type="evidence" value="ECO:0007669"/>
    <property type="project" value="UniProtKB-KW"/>
</dbReference>
<dbReference type="Gene3D" id="1.10.260.40">
    <property type="entry name" value="lambda repressor-like DNA-binding domains"/>
    <property type="match status" value="1"/>
</dbReference>
<proteinExistence type="predicted"/>